<evidence type="ECO:0000259" key="17">
    <source>
        <dbReference type="PROSITE" id="PS50089"/>
    </source>
</evidence>
<dbReference type="CDD" id="cd16487">
    <property type="entry name" value="mRING-H2-C3DHC3_ZFPL1"/>
    <property type="match status" value="1"/>
</dbReference>
<evidence type="ECO:0000256" key="9">
    <source>
        <dbReference type="ARBA" id="ARBA00022771"/>
    </source>
</evidence>
<dbReference type="EMBL" id="KB631652">
    <property type="protein sequence ID" value="ERL85025.1"/>
    <property type="molecule type" value="Genomic_DNA"/>
</dbReference>
<dbReference type="Gene3D" id="3.30.40.10">
    <property type="entry name" value="Zinc/RING finger domain, C3HC4 (zinc finger)"/>
    <property type="match status" value="1"/>
</dbReference>
<evidence type="ECO:0000256" key="2">
    <source>
        <dbReference type="ARBA" id="ARBA00004832"/>
    </source>
</evidence>
<evidence type="ECO:0000256" key="8">
    <source>
        <dbReference type="ARBA" id="ARBA00022723"/>
    </source>
</evidence>
<name>N6TN51_DENPD</name>
<organism evidence="19">
    <name type="scientific">Dendroctonus ponderosae</name>
    <name type="common">Mountain pine beetle</name>
    <dbReference type="NCBI Taxonomy" id="77166"/>
    <lineage>
        <taxon>Eukaryota</taxon>
        <taxon>Metazoa</taxon>
        <taxon>Ecdysozoa</taxon>
        <taxon>Arthropoda</taxon>
        <taxon>Hexapoda</taxon>
        <taxon>Insecta</taxon>
        <taxon>Pterygota</taxon>
        <taxon>Neoptera</taxon>
        <taxon>Endopterygota</taxon>
        <taxon>Coleoptera</taxon>
        <taxon>Polyphaga</taxon>
        <taxon>Cucujiformia</taxon>
        <taxon>Curculionidae</taxon>
        <taxon>Scolytinae</taxon>
        <taxon>Dendroctonus</taxon>
    </lineage>
</organism>
<dbReference type="HOGENOM" id="CLU_621528_0_0_1"/>
<dbReference type="CDD" id="cd04301">
    <property type="entry name" value="NAT_SF"/>
    <property type="match status" value="1"/>
</dbReference>
<keyword evidence="7" id="KW-0812">Transmembrane</keyword>
<evidence type="ECO:0000256" key="16">
    <source>
        <dbReference type="RuleBase" id="RU369078"/>
    </source>
</evidence>
<dbReference type="Pfam" id="PF25998">
    <property type="entry name" value="U-box_ZFPL1"/>
    <property type="match status" value="1"/>
</dbReference>
<evidence type="ECO:0000256" key="11">
    <source>
        <dbReference type="ARBA" id="ARBA00022989"/>
    </source>
</evidence>
<dbReference type="InterPro" id="IPR013083">
    <property type="entry name" value="Znf_RING/FYVE/PHD"/>
</dbReference>
<keyword evidence="10 16" id="KW-0862">Zinc</keyword>
<dbReference type="GO" id="GO:0004343">
    <property type="term" value="F:glucosamine 6-phosphate N-acetyltransferase activity"/>
    <property type="evidence" value="ECO:0007669"/>
    <property type="project" value="UniProtKB-EC"/>
</dbReference>
<dbReference type="GO" id="GO:0008270">
    <property type="term" value="F:zinc ion binding"/>
    <property type="evidence" value="ECO:0007669"/>
    <property type="project" value="UniProtKB-UniRule"/>
</dbReference>
<comment type="subcellular location">
    <subcellularLocation>
        <location evidence="1 16">Membrane</location>
        <topology evidence="1 16">Single-pass membrane protein</topology>
    </subcellularLocation>
</comment>
<evidence type="ECO:0000256" key="14">
    <source>
        <dbReference type="ARBA" id="ARBA00048964"/>
    </source>
</evidence>
<keyword evidence="6" id="KW-0808">Transferase</keyword>
<dbReference type="PANTHER" id="PTHR12981">
    <property type="entry name" value="ZINC FINGER PROTEIN-LIKE 1"/>
    <property type="match status" value="1"/>
</dbReference>
<dbReference type="SMART" id="SM00184">
    <property type="entry name" value="RING"/>
    <property type="match status" value="1"/>
</dbReference>
<dbReference type="FunFam" id="3.40.630.30:FF:000043">
    <property type="entry name" value="Glucosamine 6-phosphate N-acetyltransferase"/>
    <property type="match status" value="1"/>
</dbReference>
<dbReference type="Gene3D" id="3.40.630.30">
    <property type="match status" value="1"/>
</dbReference>
<dbReference type="PANTHER" id="PTHR12981:SF0">
    <property type="entry name" value="ZINC FINGER PROTEIN-LIKE 1"/>
    <property type="match status" value="1"/>
</dbReference>
<gene>
    <name evidence="20" type="ORF">D910_02448</name>
    <name evidence="19" type="ORF">YQE_12595</name>
</gene>
<evidence type="ECO:0000256" key="6">
    <source>
        <dbReference type="ARBA" id="ARBA00022679"/>
    </source>
</evidence>
<dbReference type="Pfam" id="PF25993">
    <property type="entry name" value="zf-B_box_ZFPL1"/>
    <property type="match status" value="1"/>
</dbReference>
<dbReference type="Proteomes" id="UP000030742">
    <property type="component" value="Unassembled WGS sequence"/>
</dbReference>
<feature type="domain" description="N-acetyltransferase" evidence="18">
    <location>
        <begin position="292"/>
        <end position="441"/>
    </location>
</feature>
<evidence type="ECO:0000256" key="5">
    <source>
        <dbReference type="ARBA" id="ARBA00013701"/>
    </source>
</evidence>
<dbReference type="PROSITE" id="PS51186">
    <property type="entry name" value="GNAT"/>
    <property type="match status" value="1"/>
</dbReference>
<evidence type="ECO:0000256" key="12">
    <source>
        <dbReference type="ARBA" id="ARBA00023136"/>
    </source>
</evidence>
<evidence type="ECO:0000256" key="3">
    <source>
        <dbReference type="ARBA" id="ARBA00005561"/>
    </source>
</evidence>
<dbReference type="InterPro" id="IPR039043">
    <property type="entry name" value="ZFPL1"/>
</dbReference>
<dbReference type="InterPro" id="IPR000182">
    <property type="entry name" value="GNAT_dom"/>
</dbReference>
<sequence length="441" mass="50242">MGLCKCPKRQVTNQFCFEHRVCVCESCMVTNHPICVVQSYLQWLQDSDYNSICELCSKDLHVEDSIRLTCYHVFHWSCLDHHSRQLPPTTAPRGYVCPSCKSPLFPAPNLISPVADVLKEKLAGVNWARAGLGLPLLSEEREVKSVINHVNSSLPVPVRSTPSPSHSVVTLDDHGAFNRIDNYHGTSSNRKHFQDIRTLKSLPFDHDENKYKRRPLSEFVSTWWRVTFGASVASRGHRSKSRRYCMLGTLANGDFHTSYLYNPDILHGLDWKSVQSKVTPFITNENPGEDYFLVRPLQIEDYDKGYLQLLSQLTTVGDVSKTDFEVQFRKMQKAGCYFVTVIEDIRDSRIIGSATLVTELKFIHKCGERARLEDVVVNNTYRGKQLGKLIVLTVTLLAKKLGSYKMSLDCKDQLIQFYKSLGYSLEPGNANTMMLRYESKL</sequence>
<evidence type="ECO:0000256" key="10">
    <source>
        <dbReference type="ARBA" id="ARBA00022833"/>
    </source>
</evidence>
<comment type="catalytic activity">
    <reaction evidence="14">
        <text>D-glucosamine 6-phosphate + acetyl-CoA = N-acetyl-D-glucosamine 6-phosphate + CoA + H(+)</text>
        <dbReference type="Rhea" id="RHEA:10292"/>
        <dbReference type="ChEBI" id="CHEBI:15378"/>
        <dbReference type="ChEBI" id="CHEBI:57287"/>
        <dbReference type="ChEBI" id="CHEBI:57288"/>
        <dbReference type="ChEBI" id="CHEBI:57513"/>
        <dbReference type="ChEBI" id="CHEBI:58725"/>
        <dbReference type="EC" id="2.3.1.4"/>
    </reaction>
</comment>
<keyword evidence="12 16" id="KW-0472">Membrane</keyword>
<evidence type="ECO:0000313" key="19">
    <source>
        <dbReference type="EMBL" id="ENN70650.1"/>
    </source>
</evidence>
<comment type="pathway">
    <text evidence="2">Nucleotide-sugar biosynthesis; UDP-N-acetyl-alpha-D-glucosamine biosynthesis; N-acetyl-alpha-D-glucosamine 1-phosphate from alpha-D-glucosamine 6-phosphate (route I): step 1/2.</text>
</comment>
<dbReference type="InterPro" id="IPR001841">
    <property type="entry name" value="Znf_RING"/>
</dbReference>
<evidence type="ECO:0000256" key="13">
    <source>
        <dbReference type="ARBA" id="ARBA00023315"/>
    </source>
</evidence>
<dbReference type="GO" id="GO:0005794">
    <property type="term" value="C:Golgi apparatus"/>
    <property type="evidence" value="ECO:0007669"/>
    <property type="project" value="TreeGrafter"/>
</dbReference>
<dbReference type="PROSITE" id="PS50089">
    <property type="entry name" value="ZF_RING_2"/>
    <property type="match status" value="1"/>
</dbReference>
<feature type="domain" description="RING-type" evidence="17">
    <location>
        <begin position="53"/>
        <end position="101"/>
    </location>
</feature>
<comment type="similarity">
    <text evidence="4">Belongs to the acetyltransferase family. GNA1 subfamily.</text>
</comment>
<keyword evidence="13" id="KW-0012">Acyltransferase</keyword>
<dbReference type="AlphaFoldDB" id="N6TN51"/>
<dbReference type="EMBL" id="KB741288">
    <property type="protein sequence ID" value="ENN70650.1"/>
    <property type="molecule type" value="Genomic_DNA"/>
</dbReference>
<dbReference type="InterPro" id="IPR058730">
    <property type="entry name" value="U-box_ZFPL1-like"/>
</dbReference>
<dbReference type="GO" id="GO:0016020">
    <property type="term" value="C:membrane"/>
    <property type="evidence" value="ECO:0007669"/>
    <property type="project" value="UniProtKB-SubCell"/>
</dbReference>
<dbReference type="SUPFAM" id="SSF57850">
    <property type="entry name" value="RING/U-box"/>
    <property type="match status" value="1"/>
</dbReference>
<evidence type="ECO:0000313" key="20">
    <source>
        <dbReference type="EMBL" id="ERL85025.1"/>
    </source>
</evidence>
<dbReference type="SUPFAM" id="SSF55729">
    <property type="entry name" value="Acyl-CoA N-acyltransferases (Nat)"/>
    <property type="match status" value="1"/>
</dbReference>
<evidence type="ECO:0000256" key="7">
    <source>
        <dbReference type="ARBA" id="ARBA00022692"/>
    </source>
</evidence>
<dbReference type="InterPro" id="IPR016181">
    <property type="entry name" value="Acyl_CoA_acyltransferase"/>
</dbReference>
<proteinExistence type="inferred from homology"/>
<keyword evidence="11" id="KW-1133">Transmembrane helix</keyword>
<evidence type="ECO:0000259" key="18">
    <source>
        <dbReference type="PROSITE" id="PS51186"/>
    </source>
</evidence>
<dbReference type="OrthoDB" id="10039976at2759"/>
<dbReference type="Pfam" id="PF00583">
    <property type="entry name" value="Acetyltransf_1"/>
    <property type="match status" value="1"/>
</dbReference>
<evidence type="ECO:0000256" key="15">
    <source>
        <dbReference type="PROSITE-ProRule" id="PRU00175"/>
    </source>
</evidence>
<evidence type="ECO:0000256" key="4">
    <source>
        <dbReference type="ARBA" id="ARBA00006048"/>
    </source>
</evidence>
<accession>N6TN51</accession>
<comment type="similarity">
    <text evidence="3 16">Belongs to the ZFPL1 family.</text>
</comment>
<keyword evidence="8 16" id="KW-0479">Metal-binding</keyword>
<dbReference type="InterPro" id="IPR058731">
    <property type="entry name" value="Znf-B_box_ZFPL1-like"/>
</dbReference>
<evidence type="ECO:0000256" key="1">
    <source>
        <dbReference type="ARBA" id="ARBA00004167"/>
    </source>
</evidence>
<keyword evidence="9 15" id="KW-0863">Zinc-finger</keyword>
<dbReference type="STRING" id="77166.N6TN51"/>
<reference evidence="19 21" key="1">
    <citation type="journal article" date="2013" name="Genome Biol.">
        <title>Draft genome of the mountain pine beetle, Dendroctonus ponderosae Hopkins, a major forest pest.</title>
        <authorList>
            <person name="Keeling C.I."/>
            <person name="Yuen M.M."/>
            <person name="Liao N.Y."/>
            <person name="Docking T.R."/>
            <person name="Chan S.K."/>
            <person name="Taylor G.A."/>
            <person name="Palmquist D.L."/>
            <person name="Jackman S.D."/>
            <person name="Nguyen A."/>
            <person name="Li M."/>
            <person name="Henderson H."/>
            <person name="Janes J.K."/>
            <person name="Zhao Y."/>
            <person name="Pandoh P."/>
            <person name="Moore R."/>
            <person name="Sperling F.A."/>
            <person name="Huber D.P."/>
            <person name="Birol I."/>
            <person name="Jones S.J."/>
            <person name="Bohlmann J."/>
        </authorList>
    </citation>
    <scope>NUCLEOTIDE SEQUENCE</scope>
</reference>
<protein>
    <recommendedName>
        <fullName evidence="5 16">Zinc finger protein-like 1 homolog</fullName>
    </recommendedName>
</protein>
<evidence type="ECO:0000313" key="21">
    <source>
        <dbReference type="Proteomes" id="UP000030742"/>
    </source>
</evidence>
<feature type="non-terminal residue" evidence="19">
    <location>
        <position position="1"/>
    </location>
</feature>